<protein>
    <submittedName>
        <fullName evidence="2">Uncharacterized protein</fullName>
    </submittedName>
</protein>
<evidence type="ECO:0000256" key="1">
    <source>
        <dbReference type="SAM" id="MobiDB-lite"/>
    </source>
</evidence>
<accession>A0ABP0UM17</accession>
<dbReference type="Proteomes" id="UP001497512">
    <property type="component" value="Chromosome 4"/>
</dbReference>
<evidence type="ECO:0000313" key="2">
    <source>
        <dbReference type="EMBL" id="CAK9224241.1"/>
    </source>
</evidence>
<evidence type="ECO:0000313" key="3">
    <source>
        <dbReference type="Proteomes" id="UP001497512"/>
    </source>
</evidence>
<feature type="region of interest" description="Disordered" evidence="1">
    <location>
        <begin position="30"/>
        <end position="69"/>
    </location>
</feature>
<name>A0ABP0UM17_9BRYO</name>
<gene>
    <name evidence="2" type="ORF">CSSPTR1EN2_LOCUS17233</name>
</gene>
<proteinExistence type="predicted"/>
<keyword evidence="3" id="KW-1185">Reference proteome</keyword>
<organism evidence="2 3">
    <name type="scientific">Sphagnum troendelagicum</name>
    <dbReference type="NCBI Taxonomy" id="128251"/>
    <lineage>
        <taxon>Eukaryota</taxon>
        <taxon>Viridiplantae</taxon>
        <taxon>Streptophyta</taxon>
        <taxon>Embryophyta</taxon>
        <taxon>Bryophyta</taxon>
        <taxon>Sphagnophytina</taxon>
        <taxon>Sphagnopsida</taxon>
        <taxon>Sphagnales</taxon>
        <taxon>Sphagnaceae</taxon>
        <taxon>Sphagnum</taxon>
    </lineage>
</organism>
<dbReference type="EMBL" id="OZ019896">
    <property type="protein sequence ID" value="CAK9224241.1"/>
    <property type="molecule type" value="Genomic_DNA"/>
</dbReference>
<reference evidence="2" key="1">
    <citation type="submission" date="2024-02" db="EMBL/GenBank/DDBJ databases">
        <authorList>
            <consortium name="ELIXIR-Norway"/>
            <consortium name="Elixir Norway"/>
        </authorList>
    </citation>
    <scope>NUCLEOTIDE SEQUENCE</scope>
</reference>
<sequence>MKKTLPRLMMRPLPLHRYFAVVSPALPHRRQVQGAGSGGGFGTKPPGQGQKRKQQGSFFSLRHQHSLGH</sequence>